<keyword evidence="3" id="KW-1185">Reference proteome</keyword>
<name>A0A8H7DH45_9AGAR</name>
<dbReference type="Gene3D" id="2.60.120.260">
    <property type="entry name" value="Galactose-binding domain-like"/>
    <property type="match status" value="2"/>
</dbReference>
<evidence type="ECO:0000313" key="3">
    <source>
        <dbReference type="Proteomes" id="UP000623467"/>
    </source>
</evidence>
<feature type="signal peptide" evidence="1">
    <location>
        <begin position="1"/>
        <end position="24"/>
    </location>
</feature>
<feature type="chain" id="PRO_5034592551" description="Lectin" evidence="1">
    <location>
        <begin position="25"/>
        <end position="373"/>
    </location>
</feature>
<comment type="caution">
    <text evidence="2">The sequence shown here is derived from an EMBL/GenBank/DDBJ whole genome shotgun (WGS) entry which is preliminary data.</text>
</comment>
<gene>
    <name evidence="2" type="ORF">MSAN_00293800</name>
</gene>
<evidence type="ECO:0000256" key="1">
    <source>
        <dbReference type="SAM" id="SignalP"/>
    </source>
</evidence>
<evidence type="ECO:0000313" key="2">
    <source>
        <dbReference type="EMBL" id="KAF7374125.1"/>
    </source>
</evidence>
<reference evidence="2" key="1">
    <citation type="submission" date="2020-05" db="EMBL/GenBank/DDBJ databases">
        <title>Mycena genomes resolve the evolution of fungal bioluminescence.</title>
        <authorList>
            <person name="Tsai I.J."/>
        </authorList>
    </citation>
    <scope>NUCLEOTIDE SEQUENCE</scope>
    <source>
        <strain evidence="2">160909Yilan</strain>
    </source>
</reference>
<dbReference type="EMBL" id="JACAZH010000002">
    <property type="protein sequence ID" value="KAF7374125.1"/>
    <property type="molecule type" value="Genomic_DNA"/>
</dbReference>
<protein>
    <recommendedName>
        <fullName evidence="4">Lectin</fullName>
    </recommendedName>
</protein>
<dbReference type="OrthoDB" id="10036721at2759"/>
<dbReference type="AlphaFoldDB" id="A0A8H7DH45"/>
<proteinExistence type="predicted"/>
<organism evidence="2 3">
    <name type="scientific">Mycena sanguinolenta</name>
    <dbReference type="NCBI Taxonomy" id="230812"/>
    <lineage>
        <taxon>Eukaryota</taxon>
        <taxon>Fungi</taxon>
        <taxon>Dikarya</taxon>
        <taxon>Basidiomycota</taxon>
        <taxon>Agaricomycotina</taxon>
        <taxon>Agaricomycetes</taxon>
        <taxon>Agaricomycetidae</taxon>
        <taxon>Agaricales</taxon>
        <taxon>Marasmiineae</taxon>
        <taxon>Mycenaceae</taxon>
        <taxon>Mycena</taxon>
    </lineage>
</organism>
<dbReference type="InterPro" id="IPR008979">
    <property type="entry name" value="Galactose-bd-like_sf"/>
</dbReference>
<dbReference type="SUPFAM" id="SSF49785">
    <property type="entry name" value="Galactose-binding domain-like"/>
    <property type="match status" value="1"/>
</dbReference>
<dbReference type="Proteomes" id="UP000623467">
    <property type="component" value="Unassembled WGS sequence"/>
</dbReference>
<accession>A0A8H7DH45</accession>
<sequence length="373" mass="39189">MVLFLLYALCSVLFGLSLLTLTTAENATTATLVPDVTSALDFTASKWLWTSTTATANVVIGFRKDFTPPLGKSLIAAEIIFTVYSNLNFYVNGVYIGSGNSESSDFPGRPGFARRFCVDLLPSYNVFAINASAAVNGVDDGGFLATILVTYSDGTTDTLVTDSSWRMKSPLPLGFEQLSFDDTAWPVATVVGSYAAGTWADALVHIPADPPRAEYSPAGSRAFRHTFIPAPGQVLGVATILVTADNEYTLYVNGVTIGSGTTPKVAQQYTINFASAPAEVVLAVLATNTAASRAGMLFAMEVNMVPSGWVNCTAGAFVLSDAGWKSTKSAIPAGWEQPGFDDSAWPAVVVEAEYGAAPWGAVTIAAPSPLVTI</sequence>
<evidence type="ECO:0008006" key="4">
    <source>
        <dbReference type="Google" id="ProtNLM"/>
    </source>
</evidence>
<keyword evidence="1" id="KW-0732">Signal</keyword>